<evidence type="ECO:0000256" key="4">
    <source>
        <dbReference type="PROSITE-ProRule" id="PRU00110"/>
    </source>
</evidence>
<evidence type="ECO:0000256" key="3">
    <source>
        <dbReference type="HAMAP-Rule" id="MF_00980"/>
    </source>
</evidence>
<feature type="domain" description="HPt" evidence="6">
    <location>
        <begin position="806"/>
        <end position="901"/>
    </location>
</feature>
<dbReference type="PANTHER" id="PTHR45339:SF5">
    <property type="entry name" value="HISTIDINE KINASE"/>
    <property type="match status" value="1"/>
</dbReference>
<dbReference type="AlphaFoldDB" id="A0A448SZI5"/>
<dbReference type="CDD" id="cd00088">
    <property type="entry name" value="HPT"/>
    <property type="match status" value="1"/>
</dbReference>
<feature type="modified residue" description="Phosphohistidine" evidence="3 4">
    <location>
        <position position="845"/>
    </location>
</feature>
<comment type="similarity">
    <text evidence="3">Belongs to the RcsD family.</text>
</comment>
<dbReference type="InterPro" id="IPR036641">
    <property type="entry name" value="HPT_dom_sf"/>
</dbReference>
<evidence type="ECO:0000313" key="7">
    <source>
        <dbReference type="EMBL" id="VEI73039.1"/>
    </source>
</evidence>
<dbReference type="GO" id="GO:0000160">
    <property type="term" value="P:phosphorelay signal transduction system"/>
    <property type="evidence" value="ECO:0007669"/>
    <property type="project" value="UniProtKB-UniRule"/>
</dbReference>
<keyword evidence="3" id="KW-0547">Nucleotide-binding</keyword>
<comment type="PTM">
    <text evidence="3">Phosphorylated by RcsC.</text>
</comment>
<dbReference type="GO" id="GO:0016774">
    <property type="term" value="F:phosphotransferase activity, carboxyl group as acceptor"/>
    <property type="evidence" value="ECO:0007669"/>
    <property type="project" value="UniProtKB-UniRule"/>
</dbReference>
<comment type="function">
    <text evidence="3">Component of the Rcs signaling system, which controls transcription of numerous genes. RcsD is a phosphotransfer intermediate between the sensor kinase RcsC and the response regulator RcsB. It acquires a phosphoryl group from RcsC and transfers it to RcsB.</text>
</comment>
<dbReference type="InterPro" id="IPR030861">
    <property type="entry name" value="Ptransferase_RcsD"/>
</dbReference>
<keyword evidence="3" id="KW-0472">Membrane</keyword>
<dbReference type="SMART" id="SM00387">
    <property type="entry name" value="HATPase_c"/>
    <property type="match status" value="1"/>
</dbReference>
<dbReference type="EMBL" id="LR134492">
    <property type="protein sequence ID" value="VEI73039.1"/>
    <property type="molecule type" value="Genomic_DNA"/>
</dbReference>
<keyword evidence="3" id="KW-0997">Cell inner membrane</keyword>
<comment type="subunit">
    <text evidence="3">Interacts with RcsC and RcsB.</text>
</comment>
<comment type="subcellular location">
    <subcellularLocation>
        <location evidence="3">Cell inner membrane</location>
        <topology evidence="3">Multi-pass membrane protein</topology>
    </subcellularLocation>
</comment>
<feature type="domain" description="Histidine kinase" evidence="5">
    <location>
        <begin position="458"/>
        <end position="676"/>
    </location>
</feature>
<keyword evidence="3" id="KW-0067">ATP-binding</keyword>
<evidence type="ECO:0000256" key="1">
    <source>
        <dbReference type="ARBA" id="ARBA00022553"/>
    </source>
</evidence>
<protein>
    <recommendedName>
        <fullName evidence="3">Phosphotransferase RcsD</fullName>
        <ecNumber evidence="3">2.7.2.-</ecNumber>
    </recommendedName>
    <alternativeName>
        <fullName evidence="3">Phosphotransfer intermediate RcsD</fullName>
    </alternativeName>
</protein>
<evidence type="ECO:0000313" key="8">
    <source>
        <dbReference type="Proteomes" id="UP000270487"/>
    </source>
</evidence>
<evidence type="ECO:0000256" key="2">
    <source>
        <dbReference type="ARBA" id="ARBA00023012"/>
    </source>
</evidence>
<feature type="transmembrane region" description="Helical" evidence="3">
    <location>
        <begin position="18"/>
        <end position="36"/>
    </location>
</feature>
<dbReference type="InterPro" id="IPR005467">
    <property type="entry name" value="His_kinase_dom"/>
</dbReference>
<dbReference type="PROSITE" id="PS50894">
    <property type="entry name" value="HPT"/>
    <property type="match status" value="1"/>
</dbReference>
<feature type="transmembrane region" description="Helical" evidence="3">
    <location>
        <begin position="305"/>
        <end position="325"/>
    </location>
</feature>
<dbReference type="Gene3D" id="1.20.120.160">
    <property type="entry name" value="HPT domain"/>
    <property type="match status" value="1"/>
</dbReference>
<sequence>MLQDRQLTINYRYITRSFWLFVVLLAMAIGLYSYNYTNAYLTEKKHAVNTIANMLQKRIDSYRSLTEQIYDKFGNTASLPAETNLQETRLRPDVYYVEKRRSKTDAVIFGNHDNATLATVANISDFLDNRWGTETENYAMYFLNGQDNSLSLVTTQSLKDLTSRLKENYLTTSVSDRRTEMLQQANMLDERESFSGLRKQRFQNAYSFSIRTTFNQPGHLATVIAFDLPINDIIPLNMARSNFLLLPDNEEIDDSMVPSETAINAQAALKGSWVEFSVALPNSPLQLIYRVSAFNLAIDLLRNNIWLLAVNLLLLTLSMVGIYFLRQQYIRPSENIAAELDLQRSLNQEIVASLPCGLLVYDFADNSVITSNKIAEHLLPHLSLSKIAHMAEQHHGVIQATVNNEVYEIRIFRSQRTAETYLFLLNDQDKEVMVNKRLQQARREYDKNVQARKLMLHNLGIELNQPVRQMHELAASLCQPSDAEQQQTLLKQLNLASASVLDLIDNITLLTRLETQDWQPVRQPFNPTELLDELLLDVLPAINQKGLALFNHVNLDVNQQYIGDAGALRKILSLLLRYAIITTAYGKITLVVEQEADRPEHLVFHINDTGTGISNEEISNLTYPFLSQTLVDRFDHGSGLTFFLCNQLCKKLNGQLDIRSKIDIGTRYTIRVTMEQEKTEEQATEKLLDGVTALLDITSDEIRRIVTQLLAGYGANCIVAEEHQNSREYDVLLTDNPQQADNYTLLLTSDEAGWQQLDKGYIRVNYNLHNAMIDAVLILIEHQMAAQELEETPVGSLAESAQVYEKQLRSSDYYGLFIDTVPDDIKKLYTEAGSGDFAALSQTAHRLKGVFAMLNLLPGKLLCESLEQHIADGDALKIENNISQIDFFVSRLLQQGSQQHE</sequence>
<dbReference type="InterPro" id="IPR008207">
    <property type="entry name" value="Sig_transdc_His_kin_Hpt_dom"/>
</dbReference>
<dbReference type="GO" id="GO:0005524">
    <property type="term" value="F:ATP binding"/>
    <property type="evidence" value="ECO:0007669"/>
    <property type="project" value="UniProtKB-UniRule"/>
</dbReference>
<dbReference type="PROSITE" id="PS50109">
    <property type="entry name" value="HIS_KIN"/>
    <property type="match status" value="1"/>
</dbReference>
<keyword evidence="3 7" id="KW-0808">Transferase</keyword>
<name>A0A448SZI5_SERFO</name>
<proteinExistence type="inferred from homology"/>
<evidence type="ECO:0000259" key="6">
    <source>
        <dbReference type="PROSITE" id="PS50894"/>
    </source>
</evidence>
<keyword evidence="3" id="KW-1003">Cell membrane</keyword>
<dbReference type="EC" id="2.7.2.-" evidence="3"/>
<keyword evidence="1 3" id="KW-0597">Phosphoprotein</keyword>
<dbReference type="SUPFAM" id="SSF55874">
    <property type="entry name" value="ATPase domain of HSP90 chaperone/DNA topoisomerase II/histidine kinase"/>
    <property type="match status" value="1"/>
</dbReference>
<dbReference type="InterPro" id="IPR036890">
    <property type="entry name" value="HATPase_C_sf"/>
</dbReference>
<dbReference type="InterPro" id="IPR003594">
    <property type="entry name" value="HATPase_dom"/>
</dbReference>
<accession>A0A448SZI5</accession>
<dbReference type="Pfam" id="PF01627">
    <property type="entry name" value="Hpt"/>
    <property type="match status" value="1"/>
</dbReference>
<dbReference type="PANTHER" id="PTHR45339">
    <property type="entry name" value="HYBRID SIGNAL TRANSDUCTION HISTIDINE KINASE J"/>
    <property type="match status" value="1"/>
</dbReference>
<dbReference type="InterPro" id="IPR038616">
    <property type="entry name" value="RcsD_ABL_sf"/>
</dbReference>
<dbReference type="Gene3D" id="3.30.565.10">
    <property type="entry name" value="Histidine kinase-like ATPase, C-terminal domain"/>
    <property type="match status" value="1"/>
</dbReference>
<dbReference type="HAMAP" id="MF_00980">
    <property type="entry name" value="RcsD"/>
    <property type="match status" value="1"/>
</dbReference>
<dbReference type="Pfam" id="PF16359">
    <property type="entry name" value="RcsD_ABL"/>
    <property type="match status" value="1"/>
</dbReference>
<dbReference type="Proteomes" id="UP000270487">
    <property type="component" value="Chromosome"/>
</dbReference>
<keyword evidence="3" id="KW-0812">Transmembrane</keyword>
<organism evidence="7 8">
    <name type="scientific">Serratia fonticola</name>
    <dbReference type="NCBI Taxonomy" id="47917"/>
    <lineage>
        <taxon>Bacteria</taxon>
        <taxon>Pseudomonadati</taxon>
        <taxon>Pseudomonadota</taxon>
        <taxon>Gammaproteobacteria</taxon>
        <taxon>Enterobacterales</taxon>
        <taxon>Yersiniaceae</taxon>
        <taxon>Serratia</taxon>
    </lineage>
</organism>
<keyword evidence="2 3" id="KW-0902">Two-component regulatory system</keyword>
<keyword evidence="3 7" id="KW-0418">Kinase</keyword>
<evidence type="ECO:0000259" key="5">
    <source>
        <dbReference type="PROSITE" id="PS50109"/>
    </source>
</evidence>
<dbReference type="InterPro" id="IPR032306">
    <property type="entry name" value="RcsD_ABL"/>
</dbReference>
<dbReference type="SUPFAM" id="SSF47226">
    <property type="entry name" value="Histidine-containing phosphotransfer domain, HPT domain"/>
    <property type="match status" value="1"/>
</dbReference>
<dbReference type="NCBIfam" id="NF007907">
    <property type="entry name" value="PRK10618.1"/>
    <property type="match status" value="1"/>
</dbReference>
<gene>
    <name evidence="3 7" type="primary">rcsD</name>
    <name evidence="7" type="ORF">NCTC13193_03951</name>
</gene>
<dbReference type="Gene3D" id="3.40.50.11620">
    <property type="entry name" value="Phosphotransferase RcsD, RcsD-ABL domain"/>
    <property type="match status" value="1"/>
</dbReference>
<dbReference type="GO" id="GO:0009927">
    <property type="term" value="F:histidine phosphotransfer kinase activity"/>
    <property type="evidence" value="ECO:0007669"/>
    <property type="project" value="InterPro"/>
</dbReference>
<dbReference type="GO" id="GO:0005886">
    <property type="term" value="C:plasma membrane"/>
    <property type="evidence" value="ECO:0007669"/>
    <property type="project" value="UniProtKB-SubCell"/>
</dbReference>
<keyword evidence="3" id="KW-1133">Transmembrane helix</keyword>
<dbReference type="Pfam" id="PF02518">
    <property type="entry name" value="HATPase_c"/>
    <property type="match status" value="1"/>
</dbReference>
<reference evidence="7 8" key="1">
    <citation type="submission" date="2018-12" db="EMBL/GenBank/DDBJ databases">
        <authorList>
            <consortium name="Pathogen Informatics"/>
        </authorList>
    </citation>
    <scope>NUCLEOTIDE SEQUENCE [LARGE SCALE GENOMIC DNA]</scope>
    <source>
        <strain evidence="7 8">NCTC13193</strain>
    </source>
</reference>